<keyword evidence="1" id="KW-0175">Coiled coil</keyword>
<accession>A0A835G5E5</accession>
<feature type="compositionally biased region" description="Low complexity" evidence="2">
    <location>
        <begin position="285"/>
        <end position="299"/>
    </location>
</feature>
<feature type="compositionally biased region" description="Polar residues" evidence="2">
    <location>
        <begin position="309"/>
        <end position="323"/>
    </location>
</feature>
<organism evidence="3 4">
    <name type="scientific">Spodoptera exigua</name>
    <name type="common">Beet armyworm</name>
    <name type="synonym">Noctua fulgens</name>
    <dbReference type="NCBI Taxonomy" id="7107"/>
    <lineage>
        <taxon>Eukaryota</taxon>
        <taxon>Metazoa</taxon>
        <taxon>Ecdysozoa</taxon>
        <taxon>Arthropoda</taxon>
        <taxon>Hexapoda</taxon>
        <taxon>Insecta</taxon>
        <taxon>Pterygota</taxon>
        <taxon>Neoptera</taxon>
        <taxon>Endopterygota</taxon>
        <taxon>Lepidoptera</taxon>
        <taxon>Glossata</taxon>
        <taxon>Ditrysia</taxon>
        <taxon>Noctuoidea</taxon>
        <taxon>Noctuidae</taxon>
        <taxon>Amphipyrinae</taxon>
        <taxon>Spodoptera</taxon>
    </lineage>
</organism>
<evidence type="ECO:0000256" key="2">
    <source>
        <dbReference type="SAM" id="MobiDB-lite"/>
    </source>
</evidence>
<evidence type="ECO:0000313" key="4">
    <source>
        <dbReference type="Proteomes" id="UP000648187"/>
    </source>
</evidence>
<evidence type="ECO:0000256" key="1">
    <source>
        <dbReference type="SAM" id="Coils"/>
    </source>
</evidence>
<dbReference type="AlphaFoldDB" id="A0A835G5E5"/>
<feature type="region of interest" description="Disordered" evidence="2">
    <location>
        <begin position="343"/>
        <end position="368"/>
    </location>
</feature>
<keyword evidence="4" id="KW-1185">Reference proteome</keyword>
<protein>
    <submittedName>
        <fullName evidence="3">Uncharacterized protein</fullName>
    </submittedName>
</protein>
<name>A0A835G5E5_SPOEX</name>
<gene>
    <name evidence="3" type="ORF">HW555_013571</name>
</gene>
<evidence type="ECO:0000313" key="3">
    <source>
        <dbReference type="EMBL" id="KAF9405866.1"/>
    </source>
</evidence>
<sequence>MGRLIVRPLRLVLNGGSCTIGFDDNSTGLLLLREFLTKHTQSVDLFLFRCCDGMYLRLGDGERDRESDFFQFCLCISSILLLSFDISATSASVLDVEELEATSDIASVGSAVSMILSACSASFVRSVTSLMVNTVRTAADVYFSQLGKTLCFWSELPIDQHSRDCRFPRIPPVIIQMSSVFLRLSLDRVIYVDCSTRFKMAKPNKINRDELLAKKRAAEKARRDKIKLNPEAHAQYKDKERQRYKKRKEDKKLVQINDLTPRQQRNQRRKWKINSKNFREKQKQKTLLQKKLAESTPPDSDFDDEPSFNLAQSSNTPSNPAQFSLAASPSVVQNRVLTRRQLPNITQSSNPPSNPAQSSLPESPSVIQNRQLIRRQRYDMSKKIKFYKQQLNKIKKQNDMLRKRLIRSNNKLKKQYTNSPRTKADNLISDPNKKEEVKKALVFAEVMKKEKKVFKENIEPACKTLKNYKMLTKIIQPKLARKINLSRKLNETKYKVQEDIKLFFESDDNTRMAAGKKECITRKKEKKQKRYLQDTLKNLHKKFLETHEYIVSYSLFCQNKPSWVVTPTDKDMETCMCKLHENMTHRYNQTVIFATLVGCELTNFTILPHQHHKHHPQEHLFWEWDTAITAGIQSFTAEYIEDMFAVLKSDGANLDFANIAEMPDHIIYYWIGFSKEQFMSILSEVPQLTVLKRENVGLAAYLIKLRTGDSDERLSSLLCILRRTLEDLMTKEYFNVASHHLMTDFLCASALINKFHCLITDREDASEILNIIQQNMHLNNSLVDIVSENNLNRRRAQFQSIDANNNNLEDFPRLSVSEMSLICLGSYQIKQAKSYYGEHVRANGCYIIDVCREVDDSLPSGFINDNNMWLLRGRIQSRHVGRKIYFVYILINNNLAGREAISQY</sequence>
<dbReference type="Proteomes" id="UP000648187">
    <property type="component" value="Unassembled WGS sequence"/>
</dbReference>
<reference evidence="3" key="1">
    <citation type="submission" date="2020-08" db="EMBL/GenBank/DDBJ databases">
        <title>Spodoptera exigua strain:BAW_Kor-Di-RS1 Genome sequencing and assembly.</title>
        <authorList>
            <person name="Kim J."/>
            <person name="Nam H.Y."/>
            <person name="Kwon M."/>
            <person name="Choi J.H."/>
            <person name="Cho S.R."/>
            <person name="Kim G.-H."/>
        </authorList>
    </citation>
    <scope>NUCLEOTIDE SEQUENCE</scope>
    <source>
        <strain evidence="3">BAW_Kor-Di-RS1</strain>
        <tissue evidence="3">Whole-body</tissue>
    </source>
</reference>
<comment type="caution">
    <text evidence="3">The sequence shown here is derived from an EMBL/GenBank/DDBJ whole genome shotgun (WGS) entry which is preliminary data.</text>
</comment>
<feature type="non-terminal residue" evidence="3">
    <location>
        <position position="1"/>
    </location>
</feature>
<feature type="compositionally biased region" description="Low complexity" evidence="2">
    <location>
        <begin position="347"/>
        <end position="361"/>
    </location>
</feature>
<feature type="region of interest" description="Disordered" evidence="2">
    <location>
        <begin position="259"/>
        <end position="323"/>
    </location>
</feature>
<proteinExistence type="predicted"/>
<dbReference type="EMBL" id="JACKWZ010000669">
    <property type="protein sequence ID" value="KAF9405866.1"/>
    <property type="molecule type" value="Genomic_DNA"/>
</dbReference>
<feature type="coiled-coil region" evidence="1">
    <location>
        <begin position="384"/>
        <end position="411"/>
    </location>
</feature>